<dbReference type="EMBL" id="CADCTU010000550">
    <property type="protein sequence ID" value="CAA9330224.1"/>
    <property type="molecule type" value="Genomic_DNA"/>
</dbReference>
<evidence type="ECO:0000256" key="6">
    <source>
        <dbReference type="ARBA" id="ARBA00023141"/>
    </source>
</evidence>
<evidence type="ECO:0000259" key="9">
    <source>
        <dbReference type="Pfam" id="PF18317"/>
    </source>
</evidence>
<keyword evidence="6" id="KW-0057">Aromatic amino acid biosynthesis</keyword>
<keyword evidence="3" id="KW-0028">Amino-acid biosynthesis</keyword>
<comment type="catalytic activity">
    <reaction evidence="7">
        <text>shikimate + NADP(+) = 3-dehydroshikimate + NADPH + H(+)</text>
        <dbReference type="Rhea" id="RHEA:17737"/>
        <dbReference type="ChEBI" id="CHEBI:15378"/>
        <dbReference type="ChEBI" id="CHEBI:16630"/>
        <dbReference type="ChEBI" id="CHEBI:36208"/>
        <dbReference type="ChEBI" id="CHEBI:57783"/>
        <dbReference type="ChEBI" id="CHEBI:58349"/>
        <dbReference type="EC" id="1.1.1.25"/>
    </reaction>
</comment>
<dbReference type="CDD" id="cd01065">
    <property type="entry name" value="NAD_bind_Shikimate_DH"/>
    <property type="match status" value="1"/>
</dbReference>
<organism evidence="10">
    <name type="scientific">uncultured Gemmatimonadaceae bacterium</name>
    <dbReference type="NCBI Taxonomy" id="246130"/>
    <lineage>
        <taxon>Bacteria</taxon>
        <taxon>Pseudomonadati</taxon>
        <taxon>Gemmatimonadota</taxon>
        <taxon>Gemmatimonadia</taxon>
        <taxon>Gemmatimonadales</taxon>
        <taxon>Gemmatimonadaceae</taxon>
        <taxon>environmental samples</taxon>
    </lineage>
</organism>
<dbReference type="Gene3D" id="3.40.50.10860">
    <property type="entry name" value="Leucine Dehydrogenase, chain A, domain 1"/>
    <property type="match status" value="1"/>
</dbReference>
<dbReference type="GO" id="GO:0005829">
    <property type="term" value="C:cytosol"/>
    <property type="evidence" value="ECO:0007669"/>
    <property type="project" value="TreeGrafter"/>
</dbReference>
<dbReference type="GO" id="GO:0019632">
    <property type="term" value="P:shikimate metabolic process"/>
    <property type="evidence" value="ECO:0007669"/>
    <property type="project" value="InterPro"/>
</dbReference>
<dbReference type="InterPro" id="IPR036291">
    <property type="entry name" value="NAD(P)-bd_dom_sf"/>
</dbReference>
<dbReference type="Pfam" id="PF08501">
    <property type="entry name" value="Shikimate_dh_N"/>
    <property type="match status" value="1"/>
</dbReference>
<evidence type="ECO:0000256" key="7">
    <source>
        <dbReference type="ARBA" id="ARBA00049442"/>
    </source>
</evidence>
<dbReference type="AlphaFoldDB" id="A0A6J4LFH7"/>
<feature type="domain" description="Shikimate dehydrogenase substrate binding N-terminal" evidence="8">
    <location>
        <begin position="5"/>
        <end position="85"/>
    </location>
</feature>
<evidence type="ECO:0000256" key="1">
    <source>
        <dbReference type="ARBA" id="ARBA00004871"/>
    </source>
</evidence>
<dbReference type="GO" id="GO:0009073">
    <property type="term" value="P:aromatic amino acid family biosynthetic process"/>
    <property type="evidence" value="ECO:0007669"/>
    <property type="project" value="UniProtKB-KW"/>
</dbReference>
<dbReference type="PANTHER" id="PTHR21089">
    <property type="entry name" value="SHIKIMATE DEHYDROGENASE"/>
    <property type="match status" value="1"/>
</dbReference>
<name>A0A6J4LFH7_9BACT</name>
<dbReference type="GO" id="GO:0009423">
    <property type="term" value="P:chorismate biosynthetic process"/>
    <property type="evidence" value="ECO:0007669"/>
    <property type="project" value="TreeGrafter"/>
</dbReference>
<dbReference type="SUPFAM" id="SSF53223">
    <property type="entry name" value="Aminoacid dehydrogenase-like, N-terminal domain"/>
    <property type="match status" value="1"/>
</dbReference>
<protein>
    <recommendedName>
        <fullName evidence="2">shikimate dehydrogenase (NADP(+))</fullName>
        <ecNumber evidence="2">1.1.1.25</ecNumber>
    </recommendedName>
</protein>
<dbReference type="SUPFAM" id="SSF51735">
    <property type="entry name" value="NAD(P)-binding Rossmann-fold domains"/>
    <property type="match status" value="1"/>
</dbReference>
<evidence type="ECO:0000256" key="4">
    <source>
        <dbReference type="ARBA" id="ARBA00022857"/>
    </source>
</evidence>
<comment type="pathway">
    <text evidence="1">Metabolic intermediate biosynthesis; chorismate biosynthesis; chorismate from D-erythrose 4-phosphate and phosphoenolpyruvate: step 4/7.</text>
</comment>
<proteinExistence type="predicted"/>
<dbReference type="Gene3D" id="3.40.50.720">
    <property type="entry name" value="NAD(P)-binding Rossmann-like Domain"/>
    <property type="match status" value="1"/>
</dbReference>
<evidence type="ECO:0000256" key="2">
    <source>
        <dbReference type="ARBA" id="ARBA00012962"/>
    </source>
</evidence>
<feature type="domain" description="SDH C-terminal" evidence="9">
    <location>
        <begin position="233"/>
        <end position="262"/>
    </location>
</feature>
<dbReference type="InterPro" id="IPR022893">
    <property type="entry name" value="Shikimate_DH_fam"/>
</dbReference>
<evidence type="ECO:0000313" key="10">
    <source>
        <dbReference type="EMBL" id="CAA9330224.1"/>
    </source>
</evidence>
<gene>
    <name evidence="10" type="ORF">AVDCRST_MAG11-2450</name>
</gene>
<dbReference type="Pfam" id="PF18317">
    <property type="entry name" value="SDH_C"/>
    <property type="match status" value="1"/>
</dbReference>
<sequence length="263" mass="27137">RRLVLLGHPVAHSLSPRFQGAALRAAAIDATYEALDVAPGELARVLDRLVAEGAAGNVTVPHKEAVARRCDRRSATAERAGAVNTFWVEGGALVGDNTDVAGVDAAARALLGRPPGGERVALLGAGGSAAAVLCAVERWPRSTAAVYNRTMPRADDLVSRFSRVARVAASPTDALGDATLVVNATPVGLDGRAVPLPVDALPAGVAVLDLVYAPGETPWVRAARAAGHPARDGIVMLVEQGAAAFERWFGRAPDRAAMWASLA</sequence>
<dbReference type="InterPro" id="IPR041121">
    <property type="entry name" value="SDH_C"/>
</dbReference>
<dbReference type="InterPro" id="IPR011342">
    <property type="entry name" value="Shikimate_DH"/>
</dbReference>
<dbReference type="InterPro" id="IPR046346">
    <property type="entry name" value="Aminoacid_DH-like_N_sf"/>
</dbReference>
<dbReference type="GO" id="GO:0004764">
    <property type="term" value="F:shikimate 3-dehydrogenase (NADP+) activity"/>
    <property type="evidence" value="ECO:0007669"/>
    <property type="project" value="UniProtKB-EC"/>
</dbReference>
<evidence type="ECO:0000256" key="3">
    <source>
        <dbReference type="ARBA" id="ARBA00022605"/>
    </source>
</evidence>
<dbReference type="InterPro" id="IPR013708">
    <property type="entry name" value="Shikimate_DH-bd_N"/>
</dbReference>
<keyword evidence="5 10" id="KW-0560">Oxidoreductase</keyword>
<dbReference type="GO" id="GO:0008652">
    <property type="term" value="P:amino acid biosynthetic process"/>
    <property type="evidence" value="ECO:0007669"/>
    <property type="project" value="UniProtKB-KW"/>
</dbReference>
<feature type="non-terminal residue" evidence="10">
    <location>
        <position position="1"/>
    </location>
</feature>
<keyword evidence="4" id="KW-0521">NADP</keyword>
<dbReference type="GO" id="GO:0050661">
    <property type="term" value="F:NADP binding"/>
    <property type="evidence" value="ECO:0007669"/>
    <property type="project" value="InterPro"/>
</dbReference>
<dbReference type="NCBIfam" id="TIGR00507">
    <property type="entry name" value="aroE"/>
    <property type="match status" value="1"/>
</dbReference>
<reference evidence="10" key="1">
    <citation type="submission" date="2020-02" db="EMBL/GenBank/DDBJ databases">
        <authorList>
            <person name="Meier V. D."/>
        </authorList>
    </citation>
    <scope>NUCLEOTIDE SEQUENCE</scope>
    <source>
        <strain evidence="10">AVDCRST_MAG11</strain>
    </source>
</reference>
<accession>A0A6J4LFH7</accession>
<dbReference type="EC" id="1.1.1.25" evidence="2"/>
<dbReference type="PANTHER" id="PTHR21089:SF1">
    <property type="entry name" value="BIFUNCTIONAL 3-DEHYDROQUINATE DEHYDRATASE_SHIKIMATE DEHYDROGENASE, CHLOROPLASTIC"/>
    <property type="match status" value="1"/>
</dbReference>
<evidence type="ECO:0000259" key="8">
    <source>
        <dbReference type="Pfam" id="PF08501"/>
    </source>
</evidence>
<evidence type="ECO:0000256" key="5">
    <source>
        <dbReference type="ARBA" id="ARBA00023002"/>
    </source>
</evidence>